<evidence type="ECO:0000313" key="2">
    <source>
        <dbReference type="EMBL" id="QQM47304.1"/>
    </source>
</evidence>
<dbReference type="KEGG" id="slf:JEQ17_47120"/>
<proteinExistence type="predicted"/>
<name>A0A7T7L6D6_9ACTN</name>
<gene>
    <name evidence="2" type="ORF">JEQ17_47120</name>
</gene>
<sequence>MRVLHEIAGRDEFAALVIRTDYGDSASWQALVRKLTQPWGERGQFHAQVHLIDDPVWAEATPDEVIAAVRRDESLSVVFMADRVTMQSSDRALLTCDVRAEDEDLDPMYYQELIDTRPPREFRSAPGAVHGVHANLSIANMDFEEFAEIASADPVGVLRPL</sequence>
<keyword evidence="3" id="KW-1185">Reference proteome</keyword>
<dbReference type="Proteomes" id="UP000595636">
    <property type="component" value="Chromosome"/>
</dbReference>
<evidence type="ECO:0000313" key="3">
    <source>
        <dbReference type="Proteomes" id="UP000595636"/>
    </source>
</evidence>
<reference evidence="2 3" key="1">
    <citation type="submission" date="2020-12" db="EMBL/GenBank/DDBJ databases">
        <title>A novel species.</title>
        <authorList>
            <person name="Li K."/>
        </authorList>
    </citation>
    <scope>NUCLEOTIDE SEQUENCE [LARGE SCALE GENOMIC DNA]</scope>
    <source>
        <strain evidence="2 3">ZYC-3</strain>
    </source>
</reference>
<dbReference type="EMBL" id="CP066831">
    <property type="protein sequence ID" value="QQM47304.1"/>
    <property type="molecule type" value="Genomic_DNA"/>
</dbReference>
<dbReference type="Pfam" id="PF21962">
    <property type="entry name" value="DUF6924"/>
    <property type="match status" value="1"/>
</dbReference>
<protein>
    <recommendedName>
        <fullName evidence="1">DUF6924 domain-containing protein</fullName>
    </recommendedName>
</protein>
<dbReference type="AlphaFoldDB" id="A0A7T7L6D6"/>
<evidence type="ECO:0000259" key="1">
    <source>
        <dbReference type="Pfam" id="PF21962"/>
    </source>
</evidence>
<feature type="domain" description="DUF6924" evidence="1">
    <location>
        <begin position="15"/>
        <end position="159"/>
    </location>
</feature>
<dbReference type="InterPro" id="IPR053832">
    <property type="entry name" value="DUF6924"/>
</dbReference>
<accession>A0A7T7L6D6</accession>
<organism evidence="2 3">
    <name type="scientific">Streptomyces liliifuscus</name>
    <dbReference type="NCBI Taxonomy" id="2797636"/>
    <lineage>
        <taxon>Bacteria</taxon>
        <taxon>Bacillati</taxon>
        <taxon>Actinomycetota</taxon>
        <taxon>Actinomycetes</taxon>
        <taxon>Kitasatosporales</taxon>
        <taxon>Streptomycetaceae</taxon>
        <taxon>Streptomyces</taxon>
    </lineage>
</organism>